<sequence>MEVIDAGPAEEGAGNRNAESVADNENPKTPFCWSRKRGFDFGREENKIGTKQRMKGILYGKTLQTAPYHTIGKNSSVS</sequence>
<evidence type="ECO:0000256" key="1">
    <source>
        <dbReference type="SAM" id="MobiDB-lite"/>
    </source>
</evidence>
<dbReference type="EMBL" id="JAYMYR010000001">
    <property type="protein sequence ID" value="KAK7382689.1"/>
    <property type="molecule type" value="Genomic_DNA"/>
</dbReference>
<evidence type="ECO:0000313" key="2">
    <source>
        <dbReference type="EMBL" id="KAK7382689.1"/>
    </source>
</evidence>
<gene>
    <name evidence="2" type="ORF">VNO80_01669</name>
</gene>
<organism evidence="2 3">
    <name type="scientific">Phaseolus coccineus</name>
    <name type="common">Scarlet runner bean</name>
    <name type="synonym">Phaseolus multiflorus</name>
    <dbReference type="NCBI Taxonomy" id="3886"/>
    <lineage>
        <taxon>Eukaryota</taxon>
        <taxon>Viridiplantae</taxon>
        <taxon>Streptophyta</taxon>
        <taxon>Embryophyta</taxon>
        <taxon>Tracheophyta</taxon>
        <taxon>Spermatophyta</taxon>
        <taxon>Magnoliopsida</taxon>
        <taxon>eudicotyledons</taxon>
        <taxon>Gunneridae</taxon>
        <taxon>Pentapetalae</taxon>
        <taxon>rosids</taxon>
        <taxon>fabids</taxon>
        <taxon>Fabales</taxon>
        <taxon>Fabaceae</taxon>
        <taxon>Papilionoideae</taxon>
        <taxon>50 kb inversion clade</taxon>
        <taxon>NPAAA clade</taxon>
        <taxon>indigoferoid/millettioid clade</taxon>
        <taxon>Phaseoleae</taxon>
        <taxon>Phaseolus</taxon>
    </lineage>
</organism>
<dbReference type="Proteomes" id="UP001374584">
    <property type="component" value="Unassembled WGS sequence"/>
</dbReference>
<reference evidence="2 3" key="1">
    <citation type="submission" date="2024-01" db="EMBL/GenBank/DDBJ databases">
        <title>The genomes of 5 underutilized Papilionoideae crops provide insights into root nodulation and disease resistanc.</title>
        <authorList>
            <person name="Jiang F."/>
        </authorList>
    </citation>
    <scope>NUCLEOTIDE SEQUENCE [LARGE SCALE GENOMIC DNA]</scope>
    <source>
        <strain evidence="2">JINMINGXINNONG_FW02</strain>
        <tissue evidence="2">Leaves</tissue>
    </source>
</reference>
<protein>
    <submittedName>
        <fullName evidence="2">Uncharacterized protein</fullName>
    </submittedName>
</protein>
<dbReference type="AlphaFoldDB" id="A0AAN9RT57"/>
<name>A0AAN9RT57_PHACN</name>
<accession>A0AAN9RT57</accession>
<evidence type="ECO:0000313" key="3">
    <source>
        <dbReference type="Proteomes" id="UP001374584"/>
    </source>
</evidence>
<proteinExistence type="predicted"/>
<feature type="region of interest" description="Disordered" evidence="1">
    <location>
        <begin position="1"/>
        <end position="30"/>
    </location>
</feature>
<keyword evidence="3" id="KW-1185">Reference proteome</keyword>
<comment type="caution">
    <text evidence="2">The sequence shown here is derived from an EMBL/GenBank/DDBJ whole genome shotgun (WGS) entry which is preliminary data.</text>
</comment>